<protein>
    <recommendedName>
        <fullName evidence="5">Thiol:disulfide interchange protein</fullName>
    </recommendedName>
</protein>
<gene>
    <name evidence="8" type="ORF">NT01SARS_1195</name>
</gene>
<dbReference type="CDD" id="cd03019">
    <property type="entry name" value="DsbA_DsbA"/>
    <property type="match status" value="1"/>
</dbReference>
<keyword evidence="4" id="KW-0676">Redox-active center</keyword>
<dbReference type="PANTHER" id="PTHR35891:SF2">
    <property type="entry name" value="THIOL:DISULFIDE INTERCHANGE PROTEIN DSBA"/>
    <property type="match status" value="1"/>
</dbReference>
<dbReference type="AlphaFoldDB" id="J5K5K3"/>
<comment type="subcellular location">
    <subcellularLocation>
        <location evidence="5">Periplasm</location>
    </subcellularLocation>
</comment>
<dbReference type="SUPFAM" id="SSF52833">
    <property type="entry name" value="Thioredoxin-like"/>
    <property type="match status" value="1"/>
</dbReference>
<evidence type="ECO:0000256" key="2">
    <source>
        <dbReference type="ARBA" id="ARBA00022729"/>
    </source>
</evidence>
<name>J5K5K3_9GAMM</name>
<evidence type="ECO:0000256" key="6">
    <source>
        <dbReference type="PIRSR" id="PIRSR001488-1"/>
    </source>
</evidence>
<dbReference type="InterPro" id="IPR001853">
    <property type="entry name" value="DSBA-like_thioredoxin_dom"/>
</dbReference>
<evidence type="ECO:0000313" key="8">
    <source>
        <dbReference type="EMBL" id="EJP71388.1"/>
    </source>
</evidence>
<dbReference type="Gene3D" id="3.40.30.10">
    <property type="entry name" value="Glutaredoxin"/>
    <property type="match status" value="1"/>
</dbReference>
<evidence type="ECO:0000256" key="3">
    <source>
        <dbReference type="ARBA" id="ARBA00023157"/>
    </source>
</evidence>
<dbReference type="PANTHER" id="PTHR35891">
    <property type="entry name" value="THIOL:DISULFIDE INTERCHANGE PROTEIN DSBA"/>
    <property type="match status" value="1"/>
</dbReference>
<organism evidence="8 9">
    <name type="scientific">SAR86 cluster bacterium SAR86A</name>
    <dbReference type="NCBI Taxonomy" id="1123866"/>
    <lineage>
        <taxon>Bacteria</taxon>
        <taxon>Pseudomonadati</taxon>
        <taxon>Pseudomonadota</taxon>
        <taxon>Gammaproteobacteria</taxon>
        <taxon>SAR86 cluster</taxon>
    </lineage>
</organism>
<dbReference type="Proteomes" id="UP000010305">
    <property type="component" value="Unassembled WGS sequence"/>
</dbReference>
<dbReference type="InterPro" id="IPR036249">
    <property type="entry name" value="Thioredoxin-like_sf"/>
</dbReference>
<dbReference type="InterPro" id="IPR050824">
    <property type="entry name" value="Thiol_disulfide_DsbA"/>
</dbReference>
<comment type="similarity">
    <text evidence="1">Belongs to the thioredoxin family. DsbA subfamily.</text>
</comment>
<dbReference type="InterPro" id="IPR023205">
    <property type="entry name" value="DsbA/DsbL"/>
</dbReference>
<sequence length="207" mass="23338">MKILFNNKLGLIFILLFSLSAKAEFRLGVDYTMVSNPMPVKQDGVVEVMESFWYGCNACYSFEPSINAWAAEQDSDVKLVKMPITWSGIHQLHAALYYTIESLKLDPSTHSAVFVTIHKEGNFLQSPAKIQEFLEKFGVAPELTSQYLNSFTVKQRVNRGIKYAKQLKIDGVPTIIVDGKYVVQSKGSFGRMLEVVDYLVELQKPVS</sequence>
<dbReference type="HOGENOM" id="CLU_088255_1_0_6"/>
<evidence type="ECO:0000256" key="4">
    <source>
        <dbReference type="ARBA" id="ARBA00023284"/>
    </source>
</evidence>
<feature type="domain" description="DSBA-like thioredoxin" evidence="7">
    <location>
        <begin position="68"/>
        <end position="183"/>
    </location>
</feature>
<dbReference type="STRING" id="1123866.NT01SARS_1195"/>
<dbReference type="EMBL" id="JH611157">
    <property type="protein sequence ID" value="EJP71388.1"/>
    <property type="molecule type" value="Genomic_DNA"/>
</dbReference>
<evidence type="ECO:0000313" key="9">
    <source>
        <dbReference type="Proteomes" id="UP000010305"/>
    </source>
</evidence>
<proteinExistence type="inferred from homology"/>
<dbReference type="GO" id="GO:0042597">
    <property type="term" value="C:periplasmic space"/>
    <property type="evidence" value="ECO:0007669"/>
    <property type="project" value="UniProtKB-SubCell"/>
</dbReference>
<keyword evidence="3 5" id="KW-1015">Disulfide bond</keyword>
<accession>J5K5K3</accession>
<evidence type="ECO:0000259" key="7">
    <source>
        <dbReference type="Pfam" id="PF01323"/>
    </source>
</evidence>
<evidence type="ECO:0000256" key="1">
    <source>
        <dbReference type="ARBA" id="ARBA00005791"/>
    </source>
</evidence>
<keyword evidence="5" id="KW-0574">Periplasm</keyword>
<dbReference type="Pfam" id="PF01323">
    <property type="entry name" value="DSBA"/>
    <property type="match status" value="1"/>
</dbReference>
<evidence type="ECO:0000256" key="5">
    <source>
        <dbReference type="PIRNR" id="PIRNR001488"/>
    </source>
</evidence>
<reference evidence="8 9" key="1">
    <citation type="journal article" date="2012" name="ISME J.">
        <title>Genomic insights to SAR86, an abundant and uncultivated marine bacterial lineage.</title>
        <authorList>
            <person name="Dupont C.L."/>
            <person name="Rusch D.B."/>
            <person name="Yooseph S."/>
            <person name="Lombardo M.J."/>
            <person name="Richter R.A."/>
            <person name="Valas R."/>
            <person name="Novotny M."/>
            <person name="Yee-Greenbaum J."/>
            <person name="Selengut J.D."/>
            <person name="Haft D.H."/>
            <person name="Halpern A.L."/>
            <person name="Lasken R.S."/>
            <person name="Nealson K."/>
            <person name="Friedman R."/>
            <person name="Venter J.C."/>
        </authorList>
    </citation>
    <scope>NUCLEOTIDE SEQUENCE [LARGE SCALE GENOMIC DNA]</scope>
</reference>
<feature type="disulfide bond" description="Redox-active" evidence="6">
    <location>
        <begin position="56"/>
        <end position="59"/>
    </location>
</feature>
<dbReference type="GO" id="GO:0016491">
    <property type="term" value="F:oxidoreductase activity"/>
    <property type="evidence" value="ECO:0007669"/>
    <property type="project" value="InterPro"/>
</dbReference>
<keyword evidence="2" id="KW-0732">Signal</keyword>
<dbReference type="PIRSF" id="PIRSF001488">
    <property type="entry name" value="Tdi_protein"/>
    <property type="match status" value="1"/>
</dbReference>